<keyword evidence="7" id="KW-1185">Reference proteome</keyword>
<dbReference type="Pfam" id="PF08547">
    <property type="entry name" value="CIA30"/>
    <property type="match status" value="1"/>
</dbReference>
<dbReference type="AlphaFoldDB" id="A0A2B4RKJ2"/>
<evidence type="ECO:0000256" key="4">
    <source>
        <dbReference type="ARBA" id="ARBA00023186"/>
    </source>
</evidence>
<dbReference type="SUPFAM" id="SSF49785">
    <property type="entry name" value="Galactose-binding domain-like"/>
    <property type="match status" value="1"/>
</dbReference>
<comment type="caution">
    <text evidence="6">The sequence shown here is derived from an EMBL/GenBank/DDBJ whole genome shotgun (WGS) entry which is preliminary data.</text>
</comment>
<proteinExistence type="inferred from homology"/>
<comment type="similarity">
    <text evidence="2">Belongs to the CIA30 family.</text>
</comment>
<dbReference type="InterPro" id="IPR008979">
    <property type="entry name" value="Galactose-bd-like_sf"/>
</dbReference>
<dbReference type="GO" id="GO:0006120">
    <property type="term" value="P:mitochondrial electron transport, NADH to ubiquinone"/>
    <property type="evidence" value="ECO:0007669"/>
    <property type="project" value="TreeGrafter"/>
</dbReference>
<dbReference type="GO" id="GO:0051082">
    <property type="term" value="F:unfolded protein binding"/>
    <property type="evidence" value="ECO:0007669"/>
    <property type="project" value="TreeGrafter"/>
</dbReference>
<dbReference type="PANTHER" id="PTHR13194">
    <property type="entry name" value="COMPLEX I INTERMEDIATE-ASSOCIATED PROTEIN 30"/>
    <property type="match status" value="1"/>
</dbReference>
<dbReference type="GO" id="GO:0005739">
    <property type="term" value="C:mitochondrion"/>
    <property type="evidence" value="ECO:0007669"/>
    <property type="project" value="UniProtKB-SubCell"/>
</dbReference>
<dbReference type="STRING" id="50429.A0A2B4RKJ2"/>
<sequence>MAAGKGIVKGVQGFLRKPAVKKVVDTLFPDPMSRLKYQEILWDFSNKESLEQWTLITDEQFGGKSAAEFVRSPGGKAVFKGNLSTELPQATSVKYSGMCAIRAQPHRDWKGDVVANDVTDYDGIVMRVRGDGRTYAFNVQTQSIRDDDIHQSFFHTRGGPLWETVKVPFTKFVLTNAGYLQDQQMAFPRIRTLGFTLADWNTGPFHLEIDYIKLVMFMYQPKHFKYHWQSKV</sequence>
<feature type="domain" description="NADH:ubiquinone oxidoreductase intermediate-associated protein 30" evidence="5">
    <location>
        <begin position="42"/>
        <end position="209"/>
    </location>
</feature>
<dbReference type="OrthoDB" id="42561at2759"/>
<keyword evidence="4" id="KW-0143">Chaperone</keyword>
<evidence type="ECO:0000256" key="1">
    <source>
        <dbReference type="ARBA" id="ARBA00004173"/>
    </source>
</evidence>
<reference evidence="7" key="1">
    <citation type="journal article" date="2017" name="bioRxiv">
        <title>Comparative analysis of the genomes of Stylophora pistillata and Acropora digitifera provides evidence for extensive differences between species of corals.</title>
        <authorList>
            <person name="Voolstra C.R."/>
            <person name="Li Y."/>
            <person name="Liew Y.J."/>
            <person name="Baumgarten S."/>
            <person name="Zoccola D."/>
            <person name="Flot J.-F."/>
            <person name="Tambutte S."/>
            <person name="Allemand D."/>
            <person name="Aranda M."/>
        </authorList>
    </citation>
    <scope>NUCLEOTIDE SEQUENCE [LARGE SCALE GENOMIC DNA]</scope>
</reference>
<evidence type="ECO:0000256" key="2">
    <source>
        <dbReference type="ARBA" id="ARBA00007884"/>
    </source>
</evidence>
<dbReference type="InterPro" id="IPR013857">
    <property type="entry name" value="NADH-UbQ_OxRdtase-assoc_prot30"/>
</dbReference>
<evidence type="ECO:0000259" key="5">
    <source>
        <dbReference type="Pfam" id="PF08547"/>
    </source>
</evidence>
<evidence type="ECO:0000256" key="3">
    <source>
        <dbReference type="ARBA" id="ARBA00023128"/>
    </source>
</evidence>
<dbReference type="PANTHER" id="PTHR13194:SF18">
    <property type="entry name" value="COMPLEX I INTERMEDIATE-ASSOCIATED PROTEIN 30, MITOCHONDRIAL"/>
    <property type="match status" value="1"/>
</dbReference>
<dbReference type="GO" id="GO:0032981">
    <property type="term" value="P:mitochondrial respiratory chain complex I assembly"/>
    <property type="evidence" value="ECO:0007669"/>
    <property type="project" value="TreeGrafter"/>
</dbReference>
<evidence type="ECO:0000313" key="6">
    <source>
        <dbReference type="EMBL" id="PFX17696.1"/>
    </source>
</evidence>
<comment type="subcellular location">
    <subcellularLocation>
        <location evidence="1">Mitochondrion</location>
    </subcellularLocation>
</comment>
<accession>A0A2B4RKJ2</accession>
<evidence type="ECO:0000313" key="7">
    <source>
        <dbReference type="Proteomes" id="UP000225706"/>
    </source>
</evidence>
<organism evidence="6 7">
    <name type="scientific">Stylophora pistillata</name>
    <name type="common">Smooth cauliflower coral</name>
    <dbReference type="NCBI Taxonomy" id="50429"/>
    <lineage>
        <taxon>Eukaryota</taxon>
        <taxon>Metazoa</taxon>
        <taxon>Cnidaria</taxon>
        <taxon>Anthozoa</taxon>
        <taxon>Hexacorallia</taxon>
        <taxon>Scleractinia</taxon>
        <taxon>Astrocoeniina</taxon>
        <taxon>Pocilloporidae</taxon>
        <taxon>Stylophora</taxon>
    </lineage>
</organism>
<dbReference type="EMBL" id="LSMT01000454">
    <property type="protein sequence ID" value="PFX17696.1"/>
    <property type="molecule type" value="Genomic_DNA"/>
</dbReference>
<gene>
    <name evidence="6" type="primary">NDUFAF1</name>
    <name evidence="6" type="ORF">AWC38_SpisGene17960</name>
</gene>
<dbReference type="InterPro" id="IPR039131">
    <property type="entry name" value="NDUFAF1"/>
</dbReference>
<keyword evidence="3" id="KW-0496">Mitochondrion</keyword>
<name>A0A2B4RKJ2_STYPI</name>
<protein>
    <submittedName>
        <fullName evidence="6">Complex I intermediate-associated protein 30, mitochondrial</fullName>
    </submittedName>
</protein>
<dbReference type="Proteomes" id="UP000225706">
    <property type="component" value="Unassembled WGS sequence"/>
</dbReference>